<dbReference type="EMBL" id="JACEIK010001495">
    <property type="protein sequence ID" value="MCD7469844.1"/>
    <property type="molecule type" value="Genomic_DNA"/>
</dbReference>
<protein>
    <submittedName>
        <fullName evidence="2">Uncharacterized protein</fullName>
    </submittedName>
</protein>
<organism evidence="2 3">
    <name type="scientific">Datura stramonium</name>
    <name type="common">Jimsonweed</name>
    <name type="synonym">Common thornapple</name>
    <dbReference type="NCBI Taxonomy" id="4076"/>
    <lineage>
        <taxon>Eukaryota</taxon>
        <taxon>Viridiplantae</taxon>
        <taxon>Streptophyta</taxon>
        <taxon>Embryophyta</taxon>
        <taxon>Tracheophyta</taxon>
        <taxon>Spermatophyta</taxon>
        <taxon>Magnoliopsida</taxon>
        <taxon>eudicotyledons</taxon>
        <taxon>Gunneridae</taxon>
        <taxon>Pentapetalae</taxon>
        <taxon>asterids</taxon>
        <taxon>lamiids</taxon>
        <taxon>Solanales</taxon>
        <taxon>Solanaceae</taxon>
        <taxon>Solanoideae</taxon>
        <taxon>Datureae</taxon>
        <taxon>Datura</taxon>
    </lineage>
</organism>
<accession>A0ABS8TEH9</accession>
<comment type="caution">
    <text evidence="2">The sequence shown here is derived from an EMBL/GenBank/DDBJ whole genome shotgun (WGS) entry which is preliminary data.</text>
</comment>
<evidence type="ECO:0000313" key="2">
    <source>
        <dbReference type="EMBL" id="MCD7469844.1"/>
    </source>
</evidence>
<name>A0ABS8TEH9_DATST</name>
<reference evidence="2 3" key="1">
    <citation type="journal article" date="2021" name="BMC Genomics">
        <title>Datura genome reveals duplications of psychoactive alkaloid biosynthetic genes and high mutation rate following tissue culture.</title>
        <authorList>
            <person name="Rajewski A."/>
            <person name="Carter-House D."/>
            <person name="Stajich J."/>
            <person name="Litt A."/>
        </authorList>
    </citation>
    <scope>NUCLEOTIDE SEQUENCE [LARGE SCALE GENOMIC DNA]</scope>
    <source>
        <strain evidence="2">AR-01</strain>
    </source>
</reference>
<feature type="region of interest" description="Disordered" evidence="1">
    <location>
        <begin position="1"/>
        <end position="51"/>
    </location>
</feature>
<feature type="compositionally biased region" description="Pro residues" evidence="1">
    <location>
        <begin position="40"/>
        <end position="51"/>
    </location>
</feature>
<evidence type="ECO:0000313" key="3">
    <source>
        <dbReference type="Proteomes" id="UP000823775"/>
    </source>
</evidence>
<feature type="non-terminal residue" evidence="2">
    <location>
        <position position="1"/>
    </location>
</feature>
<gene>
    <name evidence="2" type="ORF">HAX54_009154</name>
</gene>
<keyword evidence="3" id="KW-1185">Reference proteome</keyword>
<feature type="non-terminal residue" evidence="2">
    <location>
        <position position="51"/>
    </location>
</feature>
<dbReference type="Proteomes" id="UP000823775">
    <property type="component" value="Unassembled WGS sequence"/>
</dbReference>
<sequence>EGFKGEYTNTTSSEQEAEAIGQESWAPRPTLGTVGGAPRLPAPPPTYIYLS</sequence>
<evidence type="ECO:0000256" key="1">
    <source>
        <dbReference type="SAM" id="MobiDB-lite"/>
    </source>
</evidence>
<proteinExistence type="predicted"/>